<protein>
    <submittedName>
        <fullName evidence="3">Uncharacterized protein LOC105681653</fullName>
    </submittedName>
</protein>
<dbReference type="GeneID" id="105681653"/>
<proteinExistence type="predicted"/>
<dbReference type="AlphaFoldDB" id="A0A6P8M3S8"/>
<keyword evidence="1" id="KW-0812">Transmembrane</keyword>
<evidence type="ECO:0000313" key="3">
    <source>
        <dbReference type="RefSeq" id="XP_033180041.1"/>
    </source>
</evidence>
<evidence type="ECO:0000313" key="2">
    <source>
        <dbReference type="Proteomes" id="UP000515180"/>
    </source>
</evidence>
<dbReference type="OrthoDB" id="7620573at2759"/>
<reference evidence="3" key="1">
    <citation type="submission" date="2025-08" db="UniProtKB">
        <authorList>
            <consortium name="RefSeq"/>
        </authorList>
    </citation>
    <scope>IDENTIFICATION</scope>
</reference>
<name>A0A6P8M3S8_BOMIM</name>
<feature type="transmembrane region" description="Helical" evidence="1">
    <location>
        <begin position="67"/>
        <end position="90"/>
    </location>
</feature>
<dbReference type="RefSeq" id="XP_033180041.1">
    <property type="nucleotide sequence ID" value="XM_033324150.1"/>
</dbReference>
<organism evidence="2 3">
    <name type="scientific">Bombus impatiens</name>
    <name type="common">Bumblebee</name>
    <dbReference type="NCBI Taxonomy" id="132113"/>
    <lineage>
        <taxon>Eukaryota</taxon>
        <taxon>Metazoa</taxon>
        <taxon>Ecdysozoa</taxon>
        <taxon>Arthropoda</taxon>
        <taxon>Hexapoda</taxon>
        <taxon>Insecta</taxon>
        <taxon>Pterygota</taxon>
        <taxon>Neoptera</taxon>
        <taxon>Endopterygota</taxon>
        <taxon>Hymenoptera</taxon>
        <taxon>Apocrita</taxon>
        <taxon>Aculeata</taxon>
        <taxon>Apoidea</taxon>
        <taxon>Anthophila</taxon>
        <taxon>Apidae</taxon>
        <taxon>Bombus</taxon>
        <taxon>Pyrobombus</taxon>
    </lineage>
</organism>
<evidence type="ECO:0000256" key="1">
    <source>
        <dbReference type="SAM" id="Phobius"/>
    </source>
</evidence>
<accession>A0A6P8M3S8</accession>
<keyword evidence="2" id="KW-1185">Reference proteome</keyword>
<sequence>MANSNEESLCDLNPNDKPTYRYIFVVNNLSLPCECNLPPLHRILVLIYTLLVKIFIIYWFYNSNPSTLSPLLGTVTWCAFGIFWFFVTCLTLIRTTFTYPRIFPVAALTVSVVSGSVFHKYSLKFGSRLLVTVSALMYIFRCYDWLPQYLLPSISSYRRILCFAKLDP</sequence>
<dbReference type="Proteomes" id="UP000515180">
    <property type="component" value="Unplaced"/>
</dbReference>
<gene>
    <name evidence="3" type="primary">LOC105681653</name>
</gene>
<keyword evidence="1" id="KW-1133">Transmembrane helix</keyword>
<keyword evidence="1" id="KW-0472">Membrane</keyword>
<feature type="transmembrane region" description="Helical" evidence="1">
    <location>
        <begin position="43"/>
        <end position="61"/>
    </location>
</feature>